<dbReference type="PROSITE" id="PS51108">
    <property type="entry name" value="PTS_EIID"/>
    <property type="match status" value="1"/>
</dbReference>
<evidence type="ECO:0000313" key="3">
    <source>
        <dbReference type="Proteomes" id="UP000886752"/>
    </source>
</evidence>
<evidence type="ECO:0000256" key="1">
    <source>
        <dbReference type="SAM" id="Phobius"/>
    </source>
</evidence>
<protein>
    <submittedName>
        <fullName evidence="2">PTS system mannose/fructose/sorbose family transporter subunit IID</fullName>
    </submittedName>
</protein>
<reference evidence="2" key="2">
    <citation type="submission" date="2021-04" db="EMBL/GenBank/DDBJ databases">
        <authorList>
            <person name="Gilroy R."/>
        </authorList>
    </citation>
    <scope>NUCLEOTIDE SEQUENCE</scope>
    <source>
        <strain evidence="2">ChiHecec2B26-446</strain>
    </source>
</reference>
<feature type="transmembrane region" description="Helical" evidence="1">
    <location>
        <begin position="205"/>
        <end position="225"/>
    </location>
</feature>
<dbReference type="AlphaFoldDB" id="A0A9D1PUA5"/>
<dbReference type="Proteomes" id="UP000886752">
    <property type="component" value="Unassembled WGS sequence"/>
</dbReference>
<feature type="transmembrane region" description="Helical" evidence="1">
    <location>
        <begin position="151"/>
        <end position="170"/>
    </location>
</feature>
<proteinExistence type="predicted"/>
<feature type="transmembrane region" description="Helical" evidence="1">
    <location>
        <begin position="232"/>
        <end position="250"/>
    </location>
</feature>
<dbReference type="EMBL" id="DXHV01000017">
    <property type="protein sequence ID" value="HIV99846.1"/>
    <property type="molecule type" value="Genomic_DNA"/>
</dbReference>
<organism evidence="2 3">
    <name type="scientific">Candidatus Desulfovibrio intestinipullorum</name>
    <dbReference type="NCBI Taxonomy" id="2838536"/>
    <lineage>
        <taxon>Bacteria</taxon>
        <taxon>Pseudomonadati</taxon>
        <taxon>Thermodesulfobacteriota</taxon>
        <taxon>Desulfovibrionia</taxon>
        <taxon>Desulfovibrionales</taxon>
        <taxon>Desulfovibrionaceae</taxon>
        <taxon>Desulfovibrio</taxon>
    </lineage>
</organism>
<comment type="caution">
    <text evidence="2">The sequence shown here is derived from an EMBL/GenBank/DDBJ whole genome shotgun (WGS) entry which is preliminary data.</text>
</comment>
<feature type="transmembrane region" description="Helical" evidence="1">
    <location>
        <begin position="182"/>
        <end position="199"/>
    </location>
</feature>
<dbReference type="Pfam" id="PF03613">
    <property type="entry name" value="EIID-AGA"/>
    <property type="match status" value="1"/>
</dbReference>
<sequence>MNAPLPLRVALTCLWRTAAINAGMTARGMQQLGLLYVLAPALRHLYPEPEARRRAFARYAEHTNTHAFMLPGYAGLLISMESQIAAGSVPEAIIASLRQTLATTLSALGDSFFSGAVRTSWALISICLVLCGYPLAAALFTGLLILLLMAFRVTCFFYCLRNGIVSLQWLRRLNIVSWTERIKIFNALLIGLTLWCMLVEDMQDWAWQARTGVFLFIPVAAWLIGKVHVPRTLLWLAALGVFIFLESGAIRF</sequence>
<gene>
    <name evidence="2" type="ORF">H9894_01445</name>
</gene>
<accession>A0A9D1PUA5</accession>
<dbReference type="GO" id="GO:0009401">
    <property type="term" value="P:phosphoenolpyruvate-dependent sugar phosphotransferase system"/>
    <property type="evidence" value="ECO:0007669"/>
    <property type="project" value="InterPro"/>
</dbReference>
<keyword evidence="1" id="KW-1133">Transmembrane helix</keyword>
<name>A0A9D1PUA5_9BACT</name>
<dbReference type="GO" id="GO:0016020">
    <property type="term" value="C:membrane"/>
    <property type="evidence" value="ECO:0007669"/>
    <property type="project" value="InterPro"/>
</dbReference>
<reference evidence="2" key="1">
    <citation type="journal article" date="2021" name="PeerJ">
        <title>Extensive microbial diversity within the chicken gut microbiome revealed by metagenomics and culture.</title>
        <authorList>
            <person name="Gilroy R."/>
            <person name="Ravi A."/>
            <person name="Getino M."/>
            <person name="Pursley I."/>
            <person name="Horton D.L."/>
            <person name="Alikhan N.F."/>
            <person name="Baker D."/>
            <person name="Gharbi K."/>
            <person name="Hall N."/>
            <person name="Watson M."/>
            <person name="Adriaenssens E.M."/>
            <person name="Foster-Nyarko E."/>
            <person name="Jarju S."/>
            <person name="Secka A."/>
            <person name="Antonio M."/>
            <person name="Oren A."/>
            <person name="Chaudhuri R.R."/>
            <person name="La Ragione R."/>
            <person name="Hildebrand F."/>
            <person name="Pallen M.J."/>
        </authorList>
    </citation>
    <scope>NUCLEOTIDE SEQUENCE</scope>
    <source>
        <strain evidence="2">ChiHecec2B26-446</strain>
    </source>
</reference>
<keyword evidence="1" id="KW-0812">Transmembrane</keyword>
<dbReference type="InterPro" id="IPR004704">
    <property type="entry name" value="PTS_IID_man"/>
</dbReference>
<evidence type="ECO:0000313" key="2">
    <source>
        <dbReference type="EMBL" id="HIV99846.1"/>
    </source>
</evidence>
<feature type="transmembrane region" description="Helical" evidence="1">
    <location>
        <begin position="121"/>
        <end position="145"/>
    </location>
</feature>
<keyword evidence="1" id="KW-0472">Membrane</keyword>